<evidence type="ECO:0000313" key="2">
    <source>
        <dbReference type="EMBL" id="NBE50174.1"/>
    </source>
</evidence>
<dbReference type="AlphaFoldDB" id="A0A964UJ93"/>
<proteinExistence type="predicted"/>
<gene>
    <name evidence="2" type="ORF">GUY60_01765</name>
</gene>
<dbReference type="EMBL" id="JAAAHS010000006">
    <property type="protein sequence ID" value="NBE50174.1"/>
    <property type="molecule type" value="Genomic_DNA"/>
</dbReference>
<protein>
    <submittedName>
        <fullName evidence="2">Uncharacterized protein</fullName>
    </submittedName>
</protein>
<organism evidence="2 3">
    <name type="scientific">Streptomyces boluensis</name>
    <dbReference type="NCBI Taxonomy" id="1775135"/>
    <lineage>
        <taxon>Bacteria</taxon>
        <taxon>Bacillati</taxon>
        <taxon>Actinomycetota</taxon>
        <taxon>Actinomycetes</taxon>
        <taxon>Kitasatosporales</taxon>
        <taxon>Streptomycetaceae</taxon>
        <taxon>Streptomyces</taxon>
    </lineage>
</organism>
<keyword evidence="1" id="KW-0812">Transmembrane</keyword>
<accession>A0A964UJ93</accession>
<evidence type="ECO:0000256" key="1">
    <source>
        <dbReference type="SAM" id="Phobius"/>
    </source>
</evidence>
<keyword evidence="1" id="KW-1133">Transmembrane helix</keyword>
<reference evidence="2" key="1">
    <citation type="submission" date="2020-01" db="EMBL/GenBank/DDBJ databases">
        <title>Whole-genome analyses of novel actinobacteria.</title>
        <authorList>
            <person name="Sahin N."/>
        </authorList>
    </citation>
    <scope>NUCLEOTIDE SEQUENCE</scope>
    <source>
        <strain evidence="2">YC537</strain>
    </source>
</reference>
<dbReference type="RefSeq" id="WP_161693040.1">
    <property type="nucleotide sequence ID" value="NZ_JAAAHS010000006.1"/>
</dbReference>
<name>A0A964UJ93_9ACTN</name>
<sequence length="48" mass="5020">MPRTRSSPTRSRGQLAHGDAAFAVNVTCAAVLLSVLLRGIALERSPDG</sequence>
<comment type="caution">
    <text evidence="2">The sequence shown here is derived from an EMBL/GenBank/DDBJ whole genome shotgun (WGS) entry which is preliminary data.</text>
</comment>
<keyword evidence="3" id="KW-1185">Reference proteome</keyword>
<keyword evidence="1" id="KW-0472">Membrane</keyword>
<feature type="transmembrane region" description="Helical" evidence="1">
    <location>
        <begin position="20"/>
        <end position="41"/>
    </location>
</feature>
<dbReference type="Proteomes" id="UP000598297">
    <property type="component" value="Unassembled WGS sequence"/>
</dbReference>
<evidence type="ECO:0000313" key="3">
    <source>
        <dbReference type="Proteomes" id="UP000598297"/>
    </source>
</evidence>